<dbReference type="PROSITE" id="PS51910">
    <property type="entry name" value="GH18_2"/>
    <property type="match status" value="1"/>
</dbReference>
<evidence type="ECO:0000259" key="2">
    <source>
        <dbReference type="PROSITE" id="PS51910"/>
    </source>
</evidence>
<name>A0ABD0WFK2_UMBPY</name>
<organism evidence="3 4">
    <name type="scientific">Umbra pygmaea</name>
    <name type="common">Eastern mudminnow</name>
    <dbReference type="NCBI Taxonomy" id="75934"/>
    <lineage>
        <taxon>Eukaryota</taxon>
        <taxon>Metazoa</taxon>
        <taxon>Chordata</taxon>
        <taxon>Craniata</taxon>
        <taxon>Vertebrata</taxon>
        <taxon>Euteleostomi</taxon>
        <taxon>Actinopterygii</taxon>
        <taxon>Neopterygii</taxon>
        <taxon>Teleostei</taxon>
        <taxon>Protacanthopterygii</taxon>
        <taxon>Esociformes</taxon>
        <taxon>Umbridae</taxon>
        <taxon>Umbra</taxon>
    </lineage>
</organism>
<dbReference type="Gene3D" id="3.20.20.80">
    <property type="entry name" value="Glycosidases"/>
    <property type="match status" value="1"/>
</dbReference>
<dbReference type="SUPFAM" id="SSF51445">
    <property type="entry name" value="(Trans)glycosidases"/>
    <property type="match status" value="1"/>
</dbReference>
<comment type="caution">
    <text evidence="3">The sequence shown here is derived from an EMBL/GenBank/DDBJ whole genome shotgun (WGS) entry which is preliminary data.</text>
</comment>
<evidence type="ECO:0000256" key="1">
    <source>
        <dbReference type="SAM" id="SignalP"/>
    </source>
</evidence>
<keyword evidence="4" id="KW-1185">Reference proteome</keyword>
<evidence type="ECO:0000313" key="4">
    <source>
        <dbReference type="Proteomes" id="UP001557470"/>
    </source>
</evidence>
<dbReference type="EMBL" id="JAGEUA010000007">
    <property type="protein sequence ID" value="KAL0970454.1"/>
    <property type="molecule type" value="Genomic_DNA"/>
</dbReference>
<dbReference type="InterPro" id="IPR017853">
    <property type="entry name" value="GH"/>
</dbReference>
<sequence length="371" mass="41856">MSQLTSFAGLFLALCHVGSTYHLVCYFSIWSDLRPGIGKFLPVNVDPHLCTHLIYAYSIINSFNELTIFEWNNKTLINELKNRNPQLKTLLAVGGWDFATAQFTIMVSSPANRSTFIQSSIRFLRKNSFDGLDLELLEAFDAEGNETSRPRLLLTAAVPAVKGNIDTGYEIREISKYLDFINVQTYDFHGSWEKFTGHNSPLYRGSKDTGVQIYFNTDFAMKYWRDQGAPVEKLMMGFATHGRTFQLSSGNSGVGAPASGAASAGPFTSEAGLWSYYENPGYGPAPLLISKQASDSNWVLNQVTGCLVVKEWRRNQLRFQRLKVMVITVTMRTKRVHHTHGAHSTRLPQESLQSMSHVRRLQMWANYSLRI</sequence>
<dbReference type="InterPro" id="IPR001223">
    <property type="entry name" value="Glyco_hydro18_cat"/>
</dbReference>
<dbReference type="PANTHER" id="PTHR11177:SF248">
    <property type="entry name" value="CHITOTRIOSIDASE-1"/>
    <property type="match status" value="1"/>
</dbReference>
<dbReference type="SMART" id="SM00636">
    <property type="entry name" value="Glyco_18"/>
    <property type="match status" value="1"/>
</dbReference>
<dbReference type="Proteomes" id="UP001557470">
    <property type="component" value="Unassembled WGS sequence"/>
</dbReference>
<feature type="chain" id="PRO_5044852862" description="GH18 domain-containing protein" evidence="1">
    <location>
        <begin position="21"/>
        <end position="371"/>
    </location>
</feature>
<dbReference type="InterPro" id="IPR029070">
    <property type="entry name" value="Chitinase_insertion_sf"/>
</dbReference>
<proteinExistence type="predicted"/>
<reference evidence="3 4" key="1">
    <citation type="submission" date="2024-06" db="EMBL/GenBank/DDBJ databases">
        <authorList>
            <person name="Pan Q."/>
            <person name="Wen M."/>
            <person name="Jouanno E."/>
            <person name="Zahm M."/>
            <person name="Klopp C."/>
            <person name="Cabau C."/>
            <person name="Louis A."/>
            <person name="Berthelot C."/>
            <person name="Parey E."/>
            <person name="Roest Crollius H."/>
            <person name="Montfort J."/>
            <person name="Robinson-Rechavi M."/>
            <person name="Bouchez O."/>
            <person name="Lampietro C."/>
            <person name="Lopez Roques C."/>
            <person name="Donnadieu C."/>
            <person name="Postlethwait J."/>
            <person name="Bobe J."/>
            <person name="Verreycken H."/>
            <person name="Guiguen Y."/>
        </authorList>
    </citation>
    <scope>NUCLEOTIDE SEQUENCE [LARGE SCALE GENOMIC DNA]</scope>
    <source>
        <strain evidence="3">Up_M1</strain>
        <tissue evidence="3">Testis</tissue>
    </source>
</reference>
<feature type="domain" description="GH18" evidence="2">
    <location>
        <begin position="21"/>
        <end position="371"/>
    </location>
</feature>
<dbReference type="InterPro" id="IPR050314">
    <property type="entry name" value="Glycosyl_Hydrlase_18"/>
</dbReference>
<dbReference type="SUPFAM" id="SSF54556">
    <property type="entry name" value="Chitinase insertion domain"/>
    <property type="match status" value="1"/>
</dbReference>
<feature type="signal peptide" evidence="1">
    <location>
        <begin position="1"/>
        <end position="20"/>
    </location>
</feature>
<dbReference type="PANTHER" id="PTHR11177">
    <property type="entry name" value="CHITINASE"/>
    <property type="match status" value="1"/>
</dbReference>
<dbReference type="AlphaFoldDB" id="A0ABD0WFK2"/>
<keyword evidence="1" id="KW-0732">Signal</keyword>
<dbReference type="Pfam" id="PF00704">
    <property type="entry name" value="Glyco_hydro_18"/>
    <property type="match status" value="1"/>
</dbReference>
<protein>
    <recommendedName>
        <fullName evidence="2">GH18 domain-containing protein</fullName>
    </recommendedName>
</protein>
<dbReference type="InterPro" id="IPR011583">
    <property type="entry name" value="Chitinase_II/V-like_cat"/>
</dbReference>
<evidence type="ECO:0000313" key="3">
    <source>
        <dbReference type="EMBL" id="KAL0970454.1"/>
    </source>
</evidence>
<gene>
    <name evidence="3" type="ORF">UPYG_G00242210</name>
</gene>
<accession>A0ABD0WFK2</accession>
<dbReference type="Gene3D" id="3.10.50.10">
    <property type="match status" value="1"/>
</dbReference>